<dbReference type="AlphaFoldDB" id="N0BE40"/>
<dbReference type="eggNOG" id="COG0797">
    <property type="taxonomic scope" value="Bacteria"/>
</dbReference>
<keyword evidence="7" id="KW-1185">Reference proteome</keyword>
<gene>
    <name evidence="3" type="primary">rlpA</name>
    <name evidence="6" type="ORF">HYPDE_35548</name>
</gene>
<dbReference type="STRING" id="670307.HYPDE_35548"/>
<feature type="signal peptide" evidence="3">
    <location>
        <begin position="1"/>
        <end position="24"/>
    </location>
</feature>
<dbReference type="InterPro" id="IPR012997">
    <property type="entry name" value="RplA"/>
</dbReference>
<dbReference type="NCBIfam" id="TIGR00413">
    <property type="entry name" value="rlpA"/>
    <property type="match status" value="1"/>
</dbReference>
<evidence type="ECO:0000256" key="1">
    <source>
        <dbReference type="ARBA" id="ARBA00023239"/>
    </source>
</evidence>
<dbReference type="HAMAP" id="MF_02071">
    <property type="entry name" value="RlpA"/>
    <property type="match status" value="1"/>
</dbReference>
<feature type="chain" id="PRO_5009992325" description="Endolytic peptidoglycan transglycosylase RlpA" evidence="3">
    <location>
        <begin position="25"/>
        <end position="192"/>
    </location>
</feature>
<dbReference type="PANTHER" id="PTHR34183">
    <property type="entry name" value="ENDOLYTIC PEPTIDOGLYCAN TRANSGLYCOSYLASE RLPA"/>
    <property type="match status" value="1"/>
</dbReference>
<dbReference type="PANTHER" id="PTHR34183:SF8">
    <property type="entry name" value="ENDOLYTIC PEPTIDOGLYCAN TRANSGLYCOSYLASE RLPA-RELATED"/>
    <property type="match status" value="1"/>
</dbReference>
<dbReference type="OrthoDB" id="9779128at2"/>
<evidence type="ECO:0000313" key="6">
    <source>
        <dbReference type="EMBL" id="AGK58781.1"/>
    </source>
</evidence>
<dbReference type="CDD" id="cd22268">
    <property type="entry name" value="DPBB_RlpA-like"/>
    <property type="match status" value="1"/>
</dbReference>
<sequence length="192" mass="20132" precursor="true">MRSFIAIAAFGVAGMAASAVPANAAWTCHGASYVCGSTASHKTVKSRVSYKASHSRHAYAPYRSAKHSRYASRNRAVRRNYASAPARRHRASYAAAGGSSSGMASYYWQGQMTASGARFNPGALTAAHRSLPFGTRVRVTNRSNGRSVVVVINDRGPFVGGRVIDLSRAAAQAINMTGAGVAPVSLEVLGRG</sequence>
<name>N0BE40_9HYPH</name>
<dbReference type="GO" id="GO:0000270">
    <property type="term" value="P:peptidoglycan metabolic process"/>
    <property type="evidence" value="ECO:0007669"/>
    <property type="project" value="UniProtKB-UniRule"/>
</dbReference>
<evidence type="ECO:0000256" key="4">
    <source>
        <dbReference type="RuleBase" id="RU003495"/>
    </source>
</evidence>
<dbReference type="EC" id="4.2.2.-" evidence="3"/>
<feature type="domain" description="RlpA-like protein double-psi beta-barrel" evidence="5">
    <location>
        <begin position="100"/>
        <end position="185"/>
    </location>
</feature>
<keyword evidence="2 3" id="KW-0961">Cell wall biogenesis/degradation</keyword>
<dbReference type="Pfam" id="PF03330">
    <property type="entry name" value="DPBB_1"/>
    <property type="match status" value="1"/>
</dbReference>
<dbReference type="HOGENOM" id="CLU_042923_6_2_5"/>
<dbReference type="GO" id="GO:0008932">
    <property type="term" value="F:lytic endotransglycosylase activity"/>
    <property type="evidence" value="ECO:0007669"/>
    <property type="project" value="UniProtKB-UniRule"/>
</dbReference>
<evidence type="ECO:0000256" key="2">
    <source>
        <dbReference type="ARBA" id="ARBA00023316"/>
    </source>
</evidence>
<protein>
    <recommendedName>
        <fullName evidence="3">Endolytic peptidoglycan transglycosylase RlpA</fullName>
        <ecNumber evidence="3">4.2.2.-</ecNumber>
    </recommendedName>
</protein>
<dbReference type="RefSeq" id="WP_015598800.1">
    <property type="nucleotide sequence ID" value="NC_021172.1"/>
</dbReference>
<dbReference type="Proteomes" id="UP000005952">
    <property type="component" value="Chromosome"/>
</dbReference>
<organism evidence="6 7">
    <name type="scientific">Hyphomicrobium denitrificans 1NES1</name>
    <dbReference type="NCBI Taxonomy" id="670307"/>
    <lineage>
        <taxon>Bacteria</taxon>
        <taxon>Pseudomonadati</taxon>
        <taxon>Pseudomonadota</taxon>
        <taxon>Alphaproteobacteria</taxon>
        <taxon>Hyphomicrobiales</taxon>
        <taxon>Hyphomicrobiaceae</taxon>
        <taxon>Hyphomicrobium</taxon>
    </lineage>
</organism>
<reference evidence="6 7" key="1">
    <citation type="journal article" date="2013" name="Genome Announc.">
        <title>Genome sequences for three denitrifying bacterial strains isolated from a uranium- and nitrate-contaminated subsurface environment.</title>
        <authorList>
            <person name="Venkatramanan R."/>
            <person name="Prakash O."/>
            <person name="Woyke T."/>
            <person name="Chain P."/>
            <person name="Goodwin L.A."/>
            <person name="Watson D."/>
            <person name="Brooks S."/>
            <person name="Kostka J.E."/>
            <person name="Green S.J."/>
        </authorList>
    </citation>
    <scope>NUCLEOTIDE SEQUENCE [LARGE SCALE GENOMIC DNA]</scope>
    <source>
        <strain evidence="6 7">1NES1</strain>
    </source>
</reference>
<dbReference type="InterPro" id="IPR009009">
    <property type="entry name" value="RlpA-like_DPBB"/>
</dbReference>
<evidence type="ECO:0000313" key="7">
    <source>
        <dbReference type="Proteomes" id="UP000005952"/>
    </source>
</evidence>
<dbReference type="SUPFAM" id="SSF50685">
    <property type="entry name" value="Barwin-like endoglucanases"/>
    <property type="match status" value="1"/>
</dbReference>
<proteinExistence type="inferred from homology"/>
<keyword evidence="1 3" id="KW-0456">Lyase</keyword>
<evidence type="ECO:0000256" key="3">
    <source>
        <dbReference type="HAMAP-Rule" id="MF_02071"/>
    </source>
</evidence>
<evidence type="ECO:0000259" key="5">
    <source>
        <dbReference type="Pfam" id="PF03330"/>
    </source>
</evidence>
<keyword evidence="6" id="KW-0449">Lipoprotein</keyword>
<dbReference type="KEGG" id="hdt:HYPDE_35548"/>
<dbReference type="EMBL" id="CP005587">
    <property type="protein sequence ID" value="AGK58781.1"/>
    <property type="molecule type" value="Genomic_DNA"/>
</dbReference>
<dbReference type="GO" id="GO:0071555">
    <property type="term" value="P:cell wall organization"/>
    <property type="evidence" value="ECO:0007669"/>
    <property type="project" value="UniProtKB-KW"/>
</dbReference>
<keyword evidence="3" id="KW-0732">Signal</keyword>
<dbReference type="InterPro" id="IPR034718">
    <property type="entry name" value="RlpA"/>
</dbReference>
<dbReference type="InterPro" id="IPR036908">
    <property type="entry name" value="RlpA-like_sf"/>
</dbReference>
<comment type="similarity">
    <text evidence="3 4">Belongs to the RlpA family.</text>
</comment>
<dbReference type="Gene3D" id="2.40.40.10">
    <property type="entry name" value="RlpA-like domain"/>
    <property type="match status" value="1"/>
</dbReference>
<accession>N0BE40</accession>
<comment type="function">
    <text evidence="3">Lytic transglycosylase with a strong preference for naked glycan strands that lack stem peptides.</text>
</comment>